<dbReference type="PROSITE" id="PS51257">
    <property type="entry name" value="PROKAR_LIPOPROTEIN"/>
    <property type="match status" value="1"/>
</dbReference>
<evidence type="ECO:0000313" key="2">
    <source>
        <dbReference type="Proteomes" id="UP000569202"/>
    </source>
</evidence>
<name>A0A7Y2RDC3_9GAMM</name>
<proteinExistence type="predicted"/>
<protein>
    <recommendedName>
        <fullName evidence="3">Lipoprotein</fullName>
    </recommendedName>
</protein>
<dbReference type="RefSeq" id="WP_171539730.1">
    <property type="nucleotide sequence ID" value="NZ_JABERL010000005.1"/>
</dbReference>
<reference evidence="1 2" key="1">
    <citation type="submission" date="2020-04" db="EMBL/GenBank/DDBJ databases">
        <title>Acinetobacter Taxon 24.</title>
        <authorList>
            <person name="Nemec A."/>
            <person name="Radolfova-Krizova L."/>
            <person name="Higgins P.G."/>
            <person name="Spanelova P."/>
        </authorList>
    </citation>
    <scope>NUCLEOTIDE SEQUENCE [LARGE SCALE GENOMIC DNA]</scope>
    <source>
        <strain evidence="1 2">ANC 5380</strain>
    </source>
</reference>
<gene>
    <name evidence="1" type="ORF">HLH17_02285</name>
</gene>
<dbReference type="AlphaFoldDB" id="A0A7Y2RDC3"/>
<evidence type="ECO:0008006" key="3">
    <source>
        <dbReference type="Google" id="ProtNLM"/>
    </source>
</evidence>
<comment type="caution">
    <text evidence="1">The sequence shown here is derived from an EMBL/GenBank/DDBJ whole genome shotgun (WGS) entry which is preliminary data.</text>
</comment>
<evidence type="ECO:0000313" key="1">
    <source>
        <dbReference type="EMBL" id="NNH76529.1"/>
    </source>
</evidence>
<organism evidence="1 2">
    <name type="scientific">Acinetobacter terrae</name>
    <dbReference type="NCBI Taxonomy" id="2731247"/>
    <lineage>
        <taxon>Bacteria</taxon>
        <taxon>Pseudomonadati</taxon>
        <taxon>Pseudomonadota</taxon>
        <taxon>Gammaproteobacteria</taxon>
        <taxon>Moraxellales</taxon>
        <taxon>Moraxellaceae</taxon>
        <taxon>Acinetobacter</taxon>
        <taxon>Acinetobacter Taxon 24</taxon>
    </lineage>
</organism>
<accession>A0A7Y2RDC3</accession>
<sequence>MNKVRNVFVIGLLGSTLLGCGSDLPTEDYKIEVYTSEHEGNALYGDTIASSLYVKHIENHLSDIYDKIGLLVKSFNVTYVNSIGNKTTDSGYDFNDFKDHIIKKCDHIELQKGDIAEKADSTRSFMDVSRYFFNYEIVNQQIIKQLDTCADSTIANYALNLDTISRFSADPRFTQFKSEDLSKELVAIRSDNKLTLSELVSAYTKLDQNIKSTIQNNFIKSN</sequence>
<dbReference type="EMBL" id="JABERL010000005">
    <property type="protein sequence ID" value="NNH76529.1"/>
    <property type="molecule type" value="Genomic_DNA"/>
</dbReference>
<dbReference type="Proteomes" id="UP000569202">
    <property type="component" value="Unassembled WGS sequence"/>
</dbReference>